<sequence>MPKSVSSYYSGIHSSRDGQDDDEDNDQGLTFDCARLRPNTAASSSVFSGRTTRTNHPSEDDLHVDTAPGALADERTSLLGSGGRLSRNYMSNPSSVPATPRSLLGRQSSYAASARMNRNHSRRGSFSKRLVSALASEDRMPESSMYTTLKACHAGSMGI</sequence>
<comment type="caution">
    <text evidence="1">The sequence shown here is derived from an EMBL/GenBank/DDBJ whole genome shotgun (WGS) entry which is preliminary data.</text>
</comment>
<proteinExistence type="predicted"/>
<keyword evidence="2" id="KW-1185">Reference proteome</keyword>
<reference evidence="1" key="1">
    <citation type="submission" date="2024-09" db="EMBL/GenBank/DDBJ databases">
        <title>Black Yeasts Isolated from many extreme environments.</title>
        <authorList>
            <person name="Coleine C."/>
            <person name="Stajich J.E."/>
            <person name="Selbmann L."/>
        </authorList>
    </citation>
    <scope>NUCLEOTIDE SEQUENCE</scope>
    <source>
        <strain evidence="1">CCFEE 5737</strain>
    </source>
</reference>
<name>A0ACC3D3Q9_9PEZI</name>
<dbReference type="Proteomes" id="UP001186974">
    <property type="component" value="Unassembled WGS sequence"/>
</dbReference>
<gene>
    <name evidence="1" type="ORF">LTS18_006696</name>
</gene>
<organism evidence="1 2">
    <name type="scientific">Coniosporium uncinatum</name>
    <dbReference type="NCBI Taxonomy" id="93489"/>
    <lineage>
        <taxon>Eukaryota</taxon>
        <taxon>Fungi</taxon>
        <taxon>Dikarya</taxon>
        <taxon>Ascomycota</taxon>
        <taxon>Pezizomycotina</taxon>
        <taxon>Dothideomycetes</taxon>
        <taxon>Dothideomycetes incertae sedis</taxon>
        <taxon>Coniosporium</taxon>
    </lineage>
</organism>
<protein>
    <submittedName>
        <fullName evidence="1">Uncharacterized protein</fullName>
    </submittedName>
</protein>
<feature type="non-terminal residue" evidence="1">
    <location>
        <position position="159"/>
    </location>
</feature>
<evidence type="ECO:0000313" key="2">
    <source>
        <dbReference type="Proteomes" id="UP001186974"/>
    </source>
</evidence>
<accession>A0ACC3D3Q9</accession>
<dbReference type="EMBL" id="JAWDJW010007970">
    <property type="protein sequence ID" value="KAK3061244.1"/>
    <property type="molecule type" value="Genomic_DNA"/>
</dbReference>
<evidence type="ECO:0000313" key="1">
    <source>
        <dbReference type="EMBL" id="KAK3061244.1"/>
    </source>
</evidence>